<dbReference type="GO" id="GO:0043190">
    <property type="term" value="C:ATP-binding cassette (ABC) transporter complex"/>
    <property type="evidence" value="ECO:0007669"/>
    <property type="project" value="InterPro"/>
</dbReference>
<organism evidence="2">
    <name type="scientific">hydrothermal vent metagenome</name>
    <dbReference type="NCBI Taxonomy" id="652676"/>
    <lineage>
        <taxon>unclassified sequences</taxon>
        <taxon>metagenomes</taxon>
        <taxon>ecological metagenomes</taxon>
    </lineage>
</organism>
<feature type="transmembrane region" description="Helical" evidence="1">
    <location>
        <begin position="183"/>
        <end position="202"/>
    </location>
</feature>
<gene>
    <name evidence="2" type="ORF">MNBD_GAMMA25-2219</name>
</gene>
<dbReference type="AlphaFoldDB" id="A0A3B1B0F0"/>
<reference evidence="2" key="1">
    <citation type="submission" date="2018-06" db="EMBL/GenBank/DDBJ databases">
        <authorList>
            <person name="Zhirakovskaya E."/>
        </authorList>
    </citation>
    <scope>NUCLEOTIDE SEQUENCE</scope>
</reference>
<feature type="transmembrane region" description="Helical" evidence="1">
    <location>
        <begin position="253"/>
        <end position="272"/>
    </location>
</feature>
<keyword evidence="1" id="KW-1133">Transmembrane helix</keyword>
<evidence type="ECO:0000313" key="2">
    <source>
        <dbReference type="EMBL" id="VAX09592.1"/>
    </source>
</evidence>
<feature type="transmembrane region" description="Helical" evidence="1">
    <location>
        <begin position="158"/>
        <end position="177"/>
    </location>
</feature>
<feature type="transmembrane region" description="Helical" evidence="1">
    <location>
        <begin position="103"/>
        <end position="125"/>
    </location>
</feature>
<dbReference type="PANTHER" id="PTHR30188">
    <property type="entry name" value="ABC TRANSPORTER PERMEASE PROTEIN-RELATED"/>
    <property type="match status" value="1"/>
</dbReference>
<accession>A0A3B1B0F0</accession>
<sequence>MSNAAQNSAPHPAVRFVENIGRKTVSGIEEFGYVASMLAESFYWLIFGQHQQQPVRLRSIFSEAMRIGVHAIPIITIITLAIGIMMAIQGIQTLKTFGAESKVIVGIAIAITREFAPLIVSIMVAGRSGSAITARIGTMLESQEIDALRVIGINPVRYITAPLLLAMMICIPMLTILGDFMGLLGGGLYSILELKITLAIYFERCAAILSWGDIAQGLFKSVVFAAIIVLVSVSNGFQVRGGAEGVGRATTRSVVMSLTLIVIADMIFTYFINFA</sequence>
<proteinExistence type="predicted"/>
<name>A0A3B1B0F0_9ZZZZ</name>
<dbReference type="Pfam" id="PF02405">
    <property type="entry name" value="MlaE"/>
    <property type="match status" value="1"/>
</dbReference>
<keyword evidence="1" id="KW-0472">Membrane</keyword>
<protein>
    <submittedName>
        <fullName evidence="2">ABC transporter, permease protein (Cluster 9, phospholipid)</fullName>
    </submittedName>
</protein>
<dbReference type="GO" id="GO:0005548">
    <property type="term" value="F:phospholipid transporter activity"/>
    <property type="evidence" value="ECO:0007669"/>
    <property type="project" value="TreeGrafter"/>
</dbReference>
<dbReference type="EMBL" id="UOFY01000039">
    <property type="protein sequence ID" value="VAX09592.1"/>
    <property type="molecule type" value="Genomic_DNA"/>
</dbReference>
<evidence type="ECO:0000256" key="1">
    <source>
        <dbReference type="SAM" id="Phobius"/>
    </source>
</evidence>
<dbReference type="InterPro" id="IPR030802">
    <property type="entry name" value="Permease_MalE"/>
</dbReference>
<keyword evidence="1" id="KW-0812">Transmembrane</keyword>
<feature type="transmembrane region" description="Helical" evidence="1">
    <location>
        <begin position="214"/>
        <end position="233"/>
    </location>
</feature>
<feature type="transmembrane region" description="Helical" evidence="1">
    <location>
        <begin position="67"/>
        <end position="91"/>
    </location>
</feature>